<gene>
    <name evidence="1" type="ORF">UFOPK1722_00939</name>
</gene>
<protein>
    <submittedName>
        <fullName evidence="1">Unannotated protein</fullName>
    </submittedName>
</protein>
<name>A0A6J6EWS0_9ZZZZ</name>
<proteinExistence type="predicted"/>
<dbReference type="InterPro" id="IPR021848">
    <property type="entry name" value="HODM_asu-like"/>
</dbReference>
<evidence type="ECO:0000313" key="1">
    <source>
        <dbReference type="EMBL" id="CAB4579769.1"/>
    </source>
</evidence>
<organism evidence="1">
    <name type="scientific">freshwater metagenome</name>
    <dbReference type="NCBI Taxonomy" id="449393"/>
    <lineage>
        <taxon>unclassified sequences</taxon>
        <taxon>metagenomes</taxon>
        <taxon>ecological metagenomes</taxon>
    </lineage>
</organism>
<accession>A0A6J6EWS0</accession>
<dbReference type="EMBL" id="CAEZTS010000072">
    <property type="protein sequence ID" value="CAB4579769.1"/>
    <property type="molecule type" value="Genomic_DNA"/>
</dbReference>
<sequence length="259" mass="29376">MAVLDDIEEEAAEVLRNLAEHLCVTRPEWFVREGDHIVNRRRDERWPLTPSAEGHWTLHPLDIAGRLVQEDLALLVNREGRPVFGGGSVCFPNRWDLTSKLGRTMAEVHAPVDRLNEQLQDPIDSFFGRLSADKPFWRLGWGVLDTDDPYQPMDGTASVPPALPDVGDPTTGDRLFLRVERETLRRFPETDCVLFTIRTYIRPLSHLVERPEDARRLADALSELPDDVRDYKRTTELTAAAVHWLSEVGANEAHSTGGR</sequence>
<dbReference type="Pfam" id="PF11927">
    <property type="entry name" value="HODM_asu-like"/>
    <property type="match status" value="1"/>
</dbReference>
<dbReference type="AlphaFoldDB" id="A0A6J6EWS0"/>
<reference evidence="1" key="1">
    <citation type="submission" date="2020-05" db="EMBL/GenBank/DDBJ databases">
        <authorList>
            <person name="Chiriac C."/>
            <person name="Salcher M."/>
            <person name="Ghai R."/>
            <person name="Kavagutti S V."/>
        </authorList>
    </citation>
    <scope>NUCLEOTIDE SEQUENCE</scope>
</reference>